<evidence type="ECO:0000256" key="3">
    <source>
        <dbReference type="ARBA" id="ARBA00009318"/>
    </source>
</evidence>
<dbReference type="Gene3D" id="1.25.40.570">
    <property type="match status" value="1"/>
</dbReference>
<name>A0A4T0F176_WALIC</name>
<evidence type="ECO:0000259" key="9">
    <source>
        <dbReference type="PROSITE" id="PS50250"/>
    </source>
</evidence>
<evidence type="ECO:0000256" key="8">
    <source>
        <dbReference type="SAM" id="MobiDB-lite"/>
    </source>
</evidence>
<sequence>MSDDEDFLMDEGDEEYDFDYEDDDDDDVEQGEAGLENKYYLAKGKKEDNLDQAILDFKSIVEIEHDKGDWGFKALKQLTKIHFLKLRQFPQALDFYNQLLTYTKSAVTRNYSEKSINGILDYVSSDRASDQSLDLELMEKFYSVTMKTLAEMKNERLSVKTNLKLAKLWLDRREYSRLDATLKELRLSCQSADGKDDQSKGSLLLEIFALEIQMYSQTNDTKKLREIYNQTSTVTSAISHPRVMGIIKECGGKMHMNEKSWEKAQTDFFESFRSYDEAGSMQRIQVLKYLVLAHMLMNSEIDPFDSQETKPYKENVEILPMTQLVSAYQHKEVHQAERIIAKNRKIIMEDTFISHFIDDVMRALRITYLVDLIKPYQRLELSFIAKQLNVTLNQVEDLLIELILDDKIQGSIDSVNQRLEIDRDPQLERRRYTELTNWTNEMEKMHDMLISKLSNVNGNNFSSSSSRMMNPMMQDG</sequence>
<dbReference type="InterPro" id="IPR000717">
    <property type="entry name" value="PCI_dom"/>
</dbReference>
<dbReference type="OMA" id="SEENWKD"/>
<evidence type="ECO:0000313" key="11">
    <source>
        <dbReference type="Proteomes" id="UP000306954"/>
    </source>
</evidence>
<evidence type="ECO:0000256" key="6">
    <source>
        <dbReference type="ARBA" id="ARBA00022790"/>
    </source>
</evidence>
<keyword evidence="7" id="KW-0539">Nucleus</keyword>
<dbReference type="SUPFAM" id="SSF46785">
    <property type="entry name" value="Winged helix' DNA-binding domain"/>
    <property type="match status" value="1"/>
</dbReference>
<evidence type="ECO:0000256" key="4">
    <source>
        <dbReference type="ARBA" id="ARBA00014879"/>
    </source>
</evidence>
<evidence type="ECO:0000256" key="5">
    <source>
        <dbReference type="ARBA" id="ARBA00022490"/>
    </source>
</evidence>
<dbReference type="FunFam" id="1.25.40.570:FF:000006">
    <property type="entry name" value="COP9 signalosome complex subunit 2"/>
    <property type="match status" value="1"/>
</dbReference>
<dbReference type="SMART" id="SM00753">
    <property type="entry name" value="PAM"/>
    <property type="match status" value="1"/>
</dbReference>
<dbReference type="OrthoDB" id="194139at2759"/>
<dbReference type="GO" id="GO:0005737">
    <property type="term" value="C:cytoplasm"/>
    <property type="evidence" value="ECO:0007669"/>
    <property type="project" value="UniProtKB-SubCell"/>
</dbReference>
<organism evidence="10 11">
    <name type="scientific">Wallemia ichthyophaga</name>
    <dbReference type="NCBI Taxonomy" id="245174"/>
    <lineage>
        <taxon>Eukaryota</taxon>
        <taxon>Fungi</taxon>
        <taxon>Dikarya</taxon>
        <taxon>Basidiomycota</taxon>
        <taxon>Wallemiomycotina</taxon>
        <taxon>Wallemiomycetes</taxon>
        <taxon>Wallemiales</taxon>
        <taxon>Wallemiaceae</taxon>
        <taxon>Wallemia</taxon>
    </lineage>
</organism>
<proteinExistence type="inferred from homology"/>
<dbReference type="AlphaFoldDB" id="A0A4T0F176"/>
<dbReference type="PROSITE" id="PS50250">
    <property type="entry name" value="PCI"/>
    <property type="match status" value="1"/>
</dbReference>
<dbReference type="GO" id="GO:0008180">
    <property type="term" value="C:COP9 signalosome"/>
    <property type="evidence" value="ECO:0007669"/>
    <property type="project" value="UniProtKB-KW"/>
</dbReference>
<feature type="region of interest" description="Disordered" evidence="8">
    <location>
        <begin position="1"/>
        <end position="29"/>
    </location>
</feature>
<gene>
    <name evidence="10" type="ORF">E3P90_02606</name>
</gene>
<dbReference type="SMART" id="SM00088">
    <property type="entry name" value="PINT"/>
    <property type="match status" value="1"/>
</dbReference>
<keyword evidence="5" id="KW-0963">Cytoplasm</keyword>
<dbReference type="Proteomes" id="UP000306954">
    <property type="component" value="Unassembled WGS sequence"/>
</dbReference>
<evidence type="ECO:0000256" key="2">
    <source>
        <dbReference type="ARBA" id="ARBA00004496"/>
    </source>
</evidence>
<protein>
    <recommendedName>
        <fullName evidence="4">COP9 signalosome complex subunit 2</fullName>
    </recommendedName>
</protein>
<dbReference type="PANTHER" id="PTHR10678">
    <property type="entry name" value="26S PROTEASOME NON-ATPASE REGULATORY SUBUNIT 11/COP9 SIGNALOSOME COMPLEX SUBUNIT 2"/>
    <property type="match status" value="1"/>
</dbReference>
<feature type="domain" description="PCI" evidence="9">
    <location>
        <begin position="257"/>
        <end position="426"/>
    </location>
</feature>
<comment type="caution">
    <text evidence="10">The sequence shown here is derived from an EMBL/GenBank/DDBJ whole genome shotgun (WGS) entry which is preliminary data.</text>
</comment>
<keyword evidence="6" id="KW-0736">Signalosome</keyword>
<evidence type="ECO:0000313" key="10">
    <source>
        <dbReference type="EMBL" id="TIB11106.1"/>
    </source>
</evidence>
<comment type="subcellular location">
    <subcellularLocation>
        <location evidence="2">Cytoplasm</location>
    </subcellularLocation>
    <subcellularLocation>
        <location evidence="1">Nucleus</location>
    </subcellularLocation>
</comment>
<dbReference type="EMBL" id="SPOF01000026">
    <property type="protein sequence ID" value="TIB11106.1"/>
    <property type="molecule type" value="Genomic_DNA"/>
</dbReference>
<reference evidence="10 11" key="1">
    <citation type="submission" date="2019-03" db="EMBL/GenBank/DDBJ databases">
        <title>Sequencing 23 genomes of Wallemia ichthyophaga.</title>
        <authorList>
            <person name="Gostincar C."/>
        </authorList>
    </citation>
    <scope>NUCLEOTIDE SEQUENCE [LARGE SCALE GENOMIC DNA]</scope>
    <source>
        <strain evidence="10 11">EXF-8621</strain>
    </source>
</reference>
<evidence type="ECO:0000256" key="7">
    <source>
        <dbReference type="ARBA" id="ARBA00023242"/>
    </source>
</evidence>
<dbReference type="InterPro" id="IPR050871">
    <property type="entry name" value="26S_Proteasome/COP9_Components"/>
</dbReference>
<dbReference type="Pfam" id="PF01399">
    <property type="entry name" value="PCI"/>
    <property type="match status" value="1"/>
</dbReference>
<evidence type="ECO:0000256" key="1">
    <source>
        <dbReference type="ARBA" id="ARBA00004123"/>
    </source>
</evidence>
<comment type="similarity">
    <text evidence="3">Belongs to the CSN2 family.</text>
</comment>
<accession>A0A4T0F176</accession>
<dbReference type="InterPro" id="IPR036390">
    <property type="entry name" value="WH_DNA-bd_sf"/>
</dbReference>